<feature type="domain" description="Glycosyltransferase 2-like" evidence="1">
    <location>
        <begin position="10"/>
        <end position="124"/>
    </location>
</feature>
<dbReference type="Proteomes" id="UP000229433">
    <property type="component" value="Unassembled WGS sequence"/>
</dbReference>
<dbReference type="OrthoDB" id="1143197at2"/>
<dbReference type="RefSeq" id="WP_099646944.1">
    <property type="nucleotide sequence ID" value="NZ_KZ319294.1"/>
</dbReference>
<dbReference type="InterPro" id="IPR029044">
    <property type="entry name" value="Nucleotide-diphossugar_trans"/>
</dbReference>
<evidence type="ECO:0000313" key="3">
    <source>
        <dbReference type="Proteomes" id="UP000229433"/>
    </source>
</evidence>
<reference evidence="2 3" key="1">
    <citation type="submission" date="2017-08" db="EMBL/GenBank/DDBJ databases">
        <title>The whole genome shortgun sequences of strain Leeuwenhoekiella nanhaiensis G18 from the South China Sea.</title>
        <authorList>
            <person name="Liu Q."/>
        </authorList>
    </citation>
    <scope>NUCLEOTIDE SEQUENCE [LARGE SCALE GENOMIC DNA]</scope>
    <source>
        <strain evidence="2 3">G18</strain>
    </source>
</reference>
<dbReference type="SUPFAM" id="SSF53448">
    <property type="entry name" value="Nucleotide-diphospho-sugar transferases"/>
    <property type="match status" value="1"/>
</dbReference>
<dbReference type="Gene3D" id="3.90.550.10">
    <property type="entry name" value="Spore Coat Polysaccharide Biosynthesis Protein SpsA, Chain A"/>
    <property type="match status" value="1"/>
</dbReference>
<protein>
    <recommendedName>
        <fullName evidence="1">Glycosyltransferase 2-like domain-containing protein</fullName>
    </recommendedName>
</protein>
<gene>
    <name evidence="2" type="ORF">CJ305_14180</name>
</gene>
<dbReference type="EMBL" id="NQXA01000012">
    <property type="protein sequence ID" value="PHQ28652.1"/>
    <property type="molecule type" value="Genomic_DNA"/>
</dbReference>
<evidence type="ECO:0000259" key="1">
    <source>
        <dbReference type="Pfam" id="PF00535"/>
    </source>
</evidence>
<name>A0A2G1VPG5_9FLAO</name>
<dbReference type="PANTHER" id="PTHR43179:SF7">
    <property type="entry name" value="RHAMNOSYLTRANSFERASE WBBL"/>
    <property type="match status" value="1"/>
</dbReference>
<dbReference type="PANTHER" id="PTHR43179">
    <property type="entry name" value="RHAMNOSYLTRANSFERASE WBBL"/>
    <property type="match status" value="1"/>
</dbReference>
<proteinExistence type="predicted"/>
<comment type="caution">
    <text evidence="2">The sequence shown here is derived from an EMBL/GenBank/DDBJ whole genome shotgun (WGS) entry which is preliminary data.</text>
</comment>
<sequence length="308" mass="36039">MPLLDSRDVSIIITTYNRKRELVFTVNTLQDVISPEGIYIWDDASTDGTFEYISSEYPEINIFQNTVNKGLIANRNQLMQAAPTEYVLSLDDDAHFLNPEELEKAMSFMQENPNCAVLSFRLFWGLQKPPSQKTSENTYQVSNFLGGAHLMRKSAWDNFIKSYPEWYHFYGEEDFAAMKLFRAEQMLFYFPKVLVHHRVSLKNRKKSAEETSLRTQRALQAAWSNYLIFYPKQKAWIKIIYSIKEQLRLKFLKGDFDILMSIGKAGLALIQNRQHRQKLDLRFSNERLKAYLSLSQAPIFWKPKSNSN</sequence>
<dbReference type="InterPro" id="IPR001173">
    <property type="entry name" value="Glyco_trans_2-like"/>
</dbReference>
<dbReference type="Pfam" id="PF00535">
    <property type="entry name" value="Glycos_transf_2"/>
    <property type="match status" value="1"/>
</dbReference>
<dbReference type="AlphaFoldDB" id="A0A2G1VPG5"/>
<evidence type="ECO:0000313" key="2">
    <source>
        <dbReference type="EMBL" id="PHQ28652.1"/>
    </source>
</evidence>
<organism evidence="2 3">
    <name type="scientific">Leeuwenhoekiella nanhaiensis</name>
    <dbReference type="NCBI Taxonomy" id="1655491"/>
    <lineage>
        <taxon>Bacteria</taxon>
        <taxon>Pseudomonadati</taxon>
        <taxon>Bacteroidota</taxon>
        <taxon>Flavobacteriia</taxon>
        <taxon>Flavobacteriales</taxon>
        <taxon>Flavobacteriaceae</taxon>
        <taxon>Leeuwenhoekiella</taxon>
    </lineage>
</organism>
<accession>A0A2G1VPG5</accession>
<keyword evidence="3" id="KW-1185">Reference proteome</keyword>